<evidence type="ECO:0000313" key="2">
    <source>
        <dbReference type="EMBL" id="ONK78351.1"/>
    </source>
</evidence>
<dbReference type="AlphaFoldDB" id="A0A5P1FNU1"/>
<dbReference type="Gramene" id="ONK78351">
    <property type="protein sequence ID" value="ONK78351"/>
    <property type="gene ID" value="A4U43_C02F17630"/>
</dbReference>
<dbReference type="EMBL" id="CM007382">
    <property type="protein sequence ID" value="ONK78351.1"/>
    <property type="molecule type" value="Genomic_DNA"/>
</dbReference>
<feature type="region of interest" description="Disordered" evidence="1">
    <location>
        <begin position="106"/>
        <end position="129"/>
    </location>
</feature>
<reference evidence="3" key="1">
    <citation type="journal article" date="2017" name="Nat. Commun.">
        <title>The asparagus genome sheds light on the origin and evolution of a young Y chromosome.</title>
        <authorList>
            <person name="Harkess A."/>
            <person name="Zhou J."/>
            <person name="Xu C."/>
            <person name="Bowers J.E."/>
            <person name="Van der Hulst R."/>
            <person name="Ayyampalayam S."/>
            <person name="Mercati F."/>
            <person name="Riccardi P."/>
            <person name="McKain M.R."/>
            <person name="Kakrana A."/>
            <person name="Tang H."/>
            <person name="Ray J."/>
            <person name="Groenendijk J."/>
            <person name="Arikit S."/>
            <person name="Mathioni S.M."/>
            <person name="Nakano M."/>
            <person name="Shan H."/>
            <person name="Telgmann-Rauber A."/>
            <person name="Kanno A."/>
            <person name="Yue Z."/>
            <person name="Chen H."/>
            <person name="Li W."/>
            <person name="Chen Y."/>
            <person name="Xu X."/>
            <person name="Zhang Y."/>
            <person name="Luo S."/>
            <person name="Chen H."/>
            <person name="Gao J."/>
            <person name="Mao Z."/>
            <person name="Pires J.C."/>
            <person name="Luo M."/>
            <person name="Kudrna D."/>
            <person name="Wing R.A."/>
            <person name="Meyers B.C."/>
            <person name="Yi K."/>
            <person name="Kong H."/>
            <person name="Lavrijsen P."/>
            <person name="Sunseri F."/>
            <person name="Falavigna A."/>
            <person name="Ye Y."/>
            <person name="Leebens-Mack J.H."/>
            <person name="Chen G."/>
        </authorList>
    </citation>
    <scope>NUCLEOTIDE SEQUENCE [LARGE SCALE GENOMIC DNA]</scope>
    <source>
        <strain evidence="3">cv. DH0086</strain>
    </source>
</reference>
<evidence type="ECO:0000256" key="1">
    <source>
        <dbReference type="SAM" id="MobiDB-lite"/>
    </source>
</evidence>
<accession>A0A5P1FNU1</accession>
<keyword evidence="3" id="KW-1185">Reference proteome</keyword>
<name>A0A5P1FNU1_ASPOF</name>
<proteinExistence type="predicted"/>
<protein>
    <submittedName>
        <fullName evidence="2">Uncharacterized protein</fullName>
    </submittedName>
</protein>
<evidence type="ECO:0000313" key="3">
    <source>
        <dbReference type="Proteomes" id="UP000243459"/>
    </source>
</evidence>
<organism evidence="2 3">
    <name type="scientific">Asparagus officinalis</name>
    <name type="common">Garden asparagus</name>
    <dbReference type="NCBI Taxonomy" id="4686"/>
    <lineage>
        <taxon>Eukaryota</taxon>
        <taxon>Viridiplantae</taxon>
        <taxon>Streptophyta</taxon>
        <taxon>Embryophyta</taxon>
        <taxon>Tracheophyta</taxon>
        <taxon>Spermatophyta</taxon>
        <taxon>Magnoliopsida</taxon>
        <taxon>Liliopsida</taxon>
        <taxon>Asparagales</taxon>
        <taxon>Asparagaceae</taxon>
        <taxon>Asparagoideae</taxon>
        <taxon>Asparagus</taxon>
    </lineage>
</organism>
<gene>
    <name evidence="2" type="ORF">A4U43_C02F17630</name>
</gene>
<dbReference type="Proteomes" id="UP000243459">
    <property type="component" value="Chromosome 2"/>
</dbReference>
<sequence>MLLSMLFIEICAAVKDSSSVSMRKDAAHVLRDVRIIAYFRQCLPRELAIATYKDLVRNLASAPAHEISLSRIRVIELHCEGNDNISHSLKAKIVGLGISASIPPSPENASPNCVGLGRSKMEDNPVEIL</sequence>